<gene>
    <name evidence="1" type="ORF">PUN28_014721</name>
</gene>
<name>A0AAW2EV12_9HYME</name>
<dbReference type="EMBL" id="JADYXP020000016">
    <property type="protein sequence ID" value="KAL0107608.1"/>
    <property type="molecule type" value="Genomic_DNA"/>
</dbReference>
<dbReference type="AlphaFoldDB" id="A0AAW2EV12"/>
<proteinExistence type="predicted"/>
<evidence type="ECO:0000313" key="1">
    <source>
        <dbReference type="EMBL" id="KAL0107608.1"/>
    </source>
</evidence>
<dbReference type="Proteomes" id="UP001430953">
    <property type="component" value="Unassembled WGS sequence"/>
</dbReference>
<evidence type="ECO:0000313" key="2">
    <source>
        <dbReference type="Proteomes" id="UP001430953"/>
    </source>
</evidence>
<keyword evidence="2" id="KW-1185">Reference proteome</keyword>
<dbReference type="SUPFAM" id="SSF51197">
    <property type="entry name" value="Clavaminate synthase-like"/>
    <property type="match status" value="1"/>
</dbReference>
<protein>
    <submittedName>
        <fullName evidence="1">Uncharacterized protein</fullName>
    </submittedName>
</protein>
<comment type="caution">
    <text evidence="1">The sequence shown here is derived from an EMBL/GenBank/DDBJ whole genome shotgun (WGS) entry which is preliminary data.</text>
</comment>
<accession>A0AAW2EV12</accession>
<reference evidence="1 2" key="1">
    <citation type="submission" date="2023-03" db="EMBL/GenBank/DDBJ databases">
        <title>High recombination rates correlate with genetic variation in Cardiocondyla obscurior ants.</title>
        <authorList>
            <person name="Errbii M."/>
        </authorList>
    </citation>
    <scope>NUCLEOTIDE SEQUENCE [LARGE SCALE GENOMIC DNA]</scope>
    <source>
        <strain evidence="1">Alpha-2009</strain>
        <tissue evidence="1">Whole body</tissue>
    </source>
</reference>
<organism evidence="1 2">
    <name type="scientific">Cardiocondyla obscurior</name>
    <dbReference type="NCBI Taxonomy" id="286306"/>
    <lineage>
        <taxon>Eukaryota</taxon>
        <taxon>Metazoa</taxon>
        <taxon>Ecdysozoa</taxon>
        <taxon>Arthropoda</taxon>
        <taxon>Hexapoda</taxon>
        <taxon>Insecta</taxon>
        <taxon>Pterygota</taxon>
        <taxon>Neoptera</taxon>
        <taxon>Endopterygota</taxon>
        <taxon>Hymenoptera</taxon>
        <taxon>Apocrita</taxon>
        <taxon>Aculeata</taxon>
        <taxon>Formicoidea</taxon>
        <taxon>Formicidae</taxon>
        <taxon>Myrmicinae</taxon>
        <taxon>Cardiocondyla</taxon>
    </lineage>
</organism>
<sequence>MTEEWKLDHRARKRIKEVKKKARPELVDKAAWTQHGYIKNFQKFWEFQDNAERIDESIVTTEEFVEKYEKPYKPVIIRGVQNGWRAQHKWTIEVGFCITILIYL</sequence>
<dbReference type="Gene3D" id="2.60.120.650">
    <property type="entry name" value="Cupin"/>
    <property type="match status" value="1"/>
</dbReference>